<keyword evidence="2" id="KW-0479">Metal-binding</keyword>
<dbReference type="GO" id="GO:0046872">
    <property type="term" value="F:metal ion binding"/>
    <property type="evidence" value="ECO:0007669"/>
    <property type="project" value="UniProtKB-KW"/>
</dbReference>
<evidence type="ECO:0000256" key="2">
    <source>
        <dbReference type="ARBA" id="ARBA00022723"/>
    </source>
</evidence>
<protein>
    <recommendedName>
        <fullName evidence="10">FAD dependent oxidoreductase</fullName>
    </recommendedName>
</protein>
<dbReference type="Proteomes" id="UP000009229">
    <property type="component" value="Chromosome"/>
</dbReference>
<keyword evidence="4" id="KW-0408">Iron</keyword>
<evidence type="ECO:0000256" key="4">
    <source>
        <dbReference type="ARBA" id="ARBA00023004"/>
    </source>
</evidence>
<keyword evidence="9" id="KW-1185">Reference proteome</keyword>
<dbReference type="Pfam" id="PF12831">
    <property type="entry name" value="FAD_oxidored"/>
    <property type="match status" value="2"/>
</dbReference>
<keyword evidence="7" id="KW-0812">Transmembrane</keyword>
<gene>
    <name evidence="8" type="ordered locus">Desku_3371</name>
</gene>
<feature type="transmembrane region" description="Helical" evidence="7">
    <location>
        <begin position="21"/>
        <end position="42"/>
    </location>
</feature>
<evidence type="ECO:0000256" key="5">
    <source>
        <dbReference type="ARBA" id="ARBA00023014"/>
    </source>
</evidence>
<keyword evidence="1" id="KW-0004">4Fe-4S</keyword>
<evidence type="ECO:0000313" key="9">
    <source>
        <dbReference type="Proteomes" id="UP000009229"/>
    </source>
</evidence>
<evidence type="ECO:0000313" key="8">
    <source>
        <dbReference type="EMBL" id="AEG16855.1"/>
    </source>
</evidence>
<dbReference type="AlphaFoldDB" id="A0AAU8PTB6"/>
<dbReference type="GO" id="GO:0016491">
    <property type="term" value="F:oxidoreductase activity"/>
    <property type="evidence" value="ECO:0007669"/>
    <property type="project" value="UniProtKB-KW"/>
</dbReference>
<accession>A0AAU8PTB6</accession>
<dbReference type="GO" id="GO:0051539">
    <property type="term" value="F:4 iron, 4 sulfur cluster binding"/>
    <property type="evidence" value="ECO:0007669"/>
    <property type="project" value="UniProtKB-KW"/>
</dbReference>
<name>A0AAU8PTB6_DESK7</name>
<dbReference type="InterPro" id="IPR039650">
    <property type="entry name" value="HdrA-like"/>
</dbReference>
<evidence type="ECO:0000256" key="1">
    <source>
        <dbReference type="ARBA" id="ARBA00022485"/>
    </source>
</evidence>
<sequence length="628" mass="68950">MDNKTWPLHENGYRPWYFAGGRLFTFLLLILFLLSLLLLAAWHDAGVTGRVEQYDIVIYGGSFAGCAAARTAALVAPHKSILLVVPDPVPALGSTGTIGGQNFFDLRRWRGQLVAKGSFARWYGQTGQFYHPGTMATLLRADLAKHDNISILWCHDIEAVDYTSHPRHIAQLVLREVFPDRNGVTRWGSDVRRVKGQVFVDASDDGRLTRLAGVTTTSGRYDWPAGYLDDSERELPQEQKTARITTAGLARQQAATLMFKVRGVETPPPRAGRVLTIGDLTFTRDPRGGLGIAGGSRTFRENPVVRAFNDHYAPRGFALKPLNAASDGRDSSQWWVNALVVFNVDGRACLRDRGTSRYPAVREDYLDVDTARLKAREMLKNPAFLEALRQFSTVNPATGQRYGFARAELVRDSRGEPVVGDILYLRETIHLPLDAEKVGHGTENTNYALTAEACQGAGDGSGRTGTRGRTGKTGAAKLTANNSRIPSPAADAANYPTRIGLGYYAMDINAYTYRDLKQNGVYTWPVTGTVRPDWERQGGEPQNPVYLPYRMLVTPRAENLLVPGYATGASSLAWAEIRVIPNLCVLGDAAGAAAARAVLYGEAPARFGPAQISWVQQTLRRMGARLEK</sequence>
<reference evidence="9" key="1">
    <citation type="submission" date="2011-05" db="EMBL/GenBank/DDBJ databases">
        <title>Complete sequence of Desulfotomaculum kuznetsovii DSM 6115.</title>
        <authorList>
            <person name="Lucas S."/>
            <person name="Han J."/>
            <person name="Lapidus A."/>
            <person name="Cheng J.-F."/>
            <person name="Goodwin L."/>
            <person name="Pitluck S."/>
            <person name="Peters L."/>
            <person name="Mikhailova N."/>
            <person name="Lu M."/>
            <person name="Saunders E."/>
            <person name="Han C."/>
            <person name="Tapia R."/>
            <person name="Land M."/>
            <person name="Hauser L."/>
            <person name="Kyrpides N."/>
            <person name="Ivanova N."/>
            <person name="Pagani I."/>
            <person name="Nazina T."/>
            <person name="Ivanova A."/>
            <person name="Parshina S."/>
            <person name="Kuever J."/>
            <person name="Muyzer G."/>
            <person name="Plugge C."/>
            <person name="Stams A."/>
            <person name="Woyke T."/>
        </authorList>
    </citation>
    <scope>NUCLEOTIDE SEQUENCE [LARGE SCALE GENOMIC DNA]</scope>
    <source>
        <strain evidence="9">DSM 6115 / VKM B-1805 / 17</strain>
    </source>
</reference>
<dbReference type="RefSeq" id="WP_013824361.1">
    <property type="nucleotide sequence ID" value="NC_015573.1"/>
</dbReference>
<dbReference type="EMBL" id="CP002770">
    <property type="protein sequence ID" value="AEG16855.1"/>
    <property type="molecule type" value="Genomic_DNA"/>
</dbReference>
<keyword evidence="5" id="KW-0411">Iron-sulfur</keyword>
<dbReference type="PANTHER" id="PTHR43498">
    <property type="entry name" value="FERREDOXIN:COB-COM HETERODISULFIDE REDUCTASE SUBUNIT A"/>
    <property type="match status" value="1"/>
</dbReference>
<feature type="region of interest" description="Disordered" evidence="6">
    <location>
        <begin position="457"/>
        <end position="476"/>
    </location>
</feature>
<evidence type="ECO:0000256" key="6">
    <source>
        <dbReference type="SAM" id="MobiDB-lite"/>
    </source>
</evidence>
<proteinExistence type="predicted"/>
<keyword evidence="7" id="KW-1133">Transmembrane helix</keyword>
<dbReference type="InterPro" id="IPR036188">
    <property type="entry name" value="FAD/NAD-bd_sf"/>
</dbReference>
<dbReference type="SUPFAM" id="SSF51905">
    <property type="entry name" value="FAD/NAD(P)-binding domain"/>
    <property type="match status" value="1"/>
</dbReference>
<dbReference type="PANTHER" id="PTHR43498:SF1">
    <property type="entry name" value="COB--COM HETERODISULFIDE REDUCTASE IRON-SULFUR SUBUNIT A"/>
    <property type="match status" value="1"/>
</dbReference>
<keyword evidence="7" id="KW-0472">Membrane</keyword>
<dbReference type="KEGG" id="dku:Desku_3371"/>
<organism evidence="8 9">
    <name type="scientific">Desulfofundulus kuznetsovii (strain DSM 6115 / VKM B-1805 / 17)</name>
    <name type="common">Desulfotomaculum kuznetsovii</name>
    <dbReference type="NCBI Taxonomy" id="760568"/>
    <lineage>
        <taxon>Bacteria</taxon>
        <taxon>Bacillati</taxon>
        <taxon>Bacillota</taxon>
        <taxon>Clostridia</taxon>
        <taxon>Eubacteriales</taxon>
        <taxon>Peptococcaceae</taxon>
        <taxon>Desulfofundulus</taxon>
    </lineage>
</organism>
<evidence type="ECO:0000256" key="3">
    <source>
        <dbReference type="ARBA" id="ARBA00023002"/>
    </source>
</evidence>
<evidence type="ECO:0008006" key="10">
    <source>
        <dbReference type="Google" id="ProtNLM"/>
    </source>
</evidence>
<keyword evidence="3" id="KW-0560">Oxidoreductase</keyword>
<evidence type="ECO:0000256" key="7">
    <source>
        <dbReference type="SAM" id="Phobius"/>
    </source>
</evidence>